<organism evidence="1">
    <name type="scientific">uncultured Caudovirales phage</name>
    <dbReference type="NCBI Taxonomy" id="2100421"/>
    <lineage>
        <taxon>Viruses</taxon>
        <taxon>Duplodnaviria</taxon>
        <taxon>Heunggongvirae</taxon>
        <taxon>Uroviricota</taxon>
        <taxon>Caudoviricetes</taxon>
        <taxon>Peduoviridae</taxon>
        <taxon>Maltschvirus</taxon>
        <taxon>Maltschvirus maltsch</taxon>
    </lineage>
</organism>
<gene>
    <name evidence="1" type="ORF">UFOVP1167_25</name>
</gene>
<protein>
    <submittedName>
        <fullName evidence="1">Uncharacterized protein</fullName>
    </submittedName>
</protein>
<dbReference type="EMBL" id="LR797113">
    <property type="protein sequence ID" value="CAB4187766.1"/>
    <property type="molecule type" value="Genomic_DNA"/>
</dbReference>
<accession>A0A6J5QZ51</accession>
<sequence length="54" mass="6313">MNWNHLATAKLYERAAYYLRRYDESQSPVEATGWRELLASVTNEIVLREIELAA</sequence>
<proteinExistence type="predicted"/>
<name>A0A6J5QZ51_9CAUD</name>
<reference evidence="1" key="1">
    <citation type="submission" date="2020-05" db="EMBL/GenBank/DDBJ databases">
        <authorList>
            <person name="Chiriac C."/>
            <person name="Salcher M."/>
            <person name="Ghai R."/>
            <person name="Kavagutti S V."/>
        </authorList>
    </citation>
    <scope>NUCLEOTIDE SEQUENCE</scope>
</reference>
<evidence type="ECO:0000313" key="1">
    <source>
        <dbReference type="EMBL" id="CAB4187766.1"/>
    </source>
</evidence>